<evidence type="ECO:0000313" key="3">
    <source>
        <dbReference type="Proteomes" id="UP001215598"/>
    </source>
</evidence>
<proteinExistence type="predicted"/>
<feature type="region of interest" description="Disordered" evidence="1">
    <location>
        <begin position="1"/>
        <end position="20"/>
    </location>
</feature>
<dbReference type="AlphaFoldDB" id="A0AAD7MTU6"/>
<comment type="caution">
    <text evidence="2">The sequence shown here is derived from an EMBL/GenBank/DDBJ whole genome shotgun (WGS) entry which is preliminary data.</text>
</comment>
<dbReference type="Proteomes" id="UP001215598">
    <property type="component" value="Unassembled WGS sequence"/>
</dbReference>
<sequence>MSPQALKNRVATSDEEESRVRTTHFIDAASPDADQVLLDLRVGNKPSSNGPFIASATASLRPTARPKRKDIDSSYKPSTLPGLNGSFFSPPLYVVLYHRYITTNLAAYSIPTWVASRSWACQTMTLTPVKHPARLEREAVEMHTIAETNGHVIESRREVCQRQHTAQKVPSVHLESPRLTMKQGRKIYAGRLQLNNAPHRIQQFALAAITLSGRDAPELVVPKIKDADGPACEQADAGTPAHLQVRKVVVNSILGLDGSGSELPPPGIEP</sequence>
<protein>
    <submittedName>
        <fullName evidence="2">Uncharacterized protein</fullName>
    </submittedName>
</protein>
<organism evidence="2 3">
    <name type="scientific">Mycena metata</name>
    <dbReference type="NCBI Taxonomy" id="1033252"/>
    <lineage>
        <taxon>Eukaryota</taxon>
        <taxon>Fungi</taxon>
        <taxon>Dikarya</taxon>
        <taxon>Basidiomycota</taxon>
        <taxon>Agaricomycotina</taxon>
        <taxon>Agaricomycetes</taxon>
        <taxon>Agaricomycetidae</taxon>
        <taxon>Agaricales</taxon>
        <taxon>Marasmiineae</taxon>
        <taxon>Mycenaceae</taxon>
        <taxon>Mycena</taxon>
    </lineage>
</organism>
<evidence type="ECO:0000256" key="1">
    <source>
        <dbReference type="SAM" id="MobiDB-lite"/>
    </source>
</evidence>
<dbReference type="EMBL" id="JARKIB010000159">
    <property type="protein sequence ID" value="KAJ7730415.1"/>
    <property type="molecule type" value="Genomic_DNA"/>
</dbReference>
<reference evidence="2" key="1">
    <citation type="submission" date="2023-03" db="EMBL/GenBank/DDBJ databases">
        <title>Massive genome expansion in bonnet fungi (Mycena s.s.) driven by repeated elements and novel gene families across ecological guilds.</title>
        <authorList>
            <consortium name="Lawrence Berkeley National Laboratory"/>
            <person name="Harder C.B."/>
            <person name="Miyauchi S."/>
            <person name="Viragh M."/>
            <person name="Kuo A."/>
            <person name="Thoen E."/>
            <person name="Andreopoulos B."/>
            <person name="Lu D."/>
            <person name="Skrede I."/>
            <person name="Drula E."/>
            <person name="Henrissat B."/>
            <person name="Morin E."/>
            <person name="Kohler A."/>
            <person name="Barry K."/>
            <person name="LaButti K."/>
            <person name="Morin E."/>
            <person name="Salamov A."/>
            <person name="Lipzen A."/>
            <person name="Mereny Z."/>
            <person name="Hegedus B."/>
            <person name="Baldrian P."/>
            <person name="Stursova M."/>
            <person name="Weitz H."/>
            <person name="Taylor A."/>
            <person name="Grigoriev I.V."/>
            <person name="Nagy L.G."/>
            <person name="Martin F."/>
            <person name="Kauserud H."/>
        </authorList>
    </citation>
    <scope>NUCLEOTIDE SEQUENCE</scope>
    <source>
        <strain evidence="2">CBHHK182m</strain>
    </source>
</reference>
<keyword evidence="3" id="KW-1185">Reference proteome</keyword>
<accession>A0AAD7MTU6</accession>
<evidence type="ECO:0000313" key="2">
    <source>
        <dbReference type="EMBL" id="KAJ7730415.1"/>
    </source>
</evidence>
<gene>
    <name evidence="2" type="ORF">B0H16DRAFT_1469576</name>
</gene>
<name>A0AAD7MTU6_9AGAR</name>